<name>A0ABR8LEN1_9ACTN</name>
<accession>A0ABR8LEN1</accession>
<dbReference type="Proteomes" id="UP000653231">
    <property type="component" value="Unassembled WGS sequence"/>
</dbReference>
<proteinExistence type="predicted"/>
<evidence type="ECO:0000313" key="3">
    <source>
        <dbReference type="Proteomes" id="UP000653231"/>
    </source>
</evidence>
<protein>
    <recommendedName>
        <fullName evidence="4">DUF222 domain-containing protein</fullName>
    </recommendedName>
</protein>
<comment type="caution">
    <text evidence="2">The sequence shown here is derived from an EMBL/GenBank/DDBJ whole genome shotgun (WGS) entry which is preliminary data.</text>
</comment>
<evidence type="ECO:0008006" key="4">
    <source>
        <dbReference type="Google" id="ProtNLM"/>
    </source>
</evidence>
<gene>
    <name evidence="2" type="ORF">IEQ31_34625</name>
</gene>
<evidence type="ECO:0000313" key="2">
    <source>
        <dbReference type="EMBL" id="MBD3148279.1"/>
    </source>
</evidence>
<dbReference type="RefSeq" id="WP_191055382.1">
    <property type="nucleotide sequence ID" value="NZ_JACXRZ010000046.1"/>
</dbReference>
<reference evidence="2 3" key="1">
    <citation type="submission" date="2020-09" db="EMBL/GenBank/DDBJ databases">
        <title>Actinomycete isolated from the Camponotus japonicus Mayr.</title>
        <authorList>
            <person name="Gong X."/>
        </authorList>
    </citation>
    <scope>NUCLEOTIDE SEQUENCE [LARGE SCALE GENOMIC DNA]</scope>
    <source>
        <strain evidence="2 3">2C-HV3</strain>
    </source>
</reference>
<feature type="region of interest" description="Disordered" evidence="1">
    <location>
        <begin position="266"/>
        <end position="294"/>
    </location>
</feature>
<organism evidence="2 3">
    <name type="scientific">Microbispora bryophytorum subsp. camponoti</name>
    <dbReference type="NCBI Taxonomy" id="1677852"/>
    <lineage>
        <taxon>Bacteria</taxon>
        <taxon>Bacillati</taxon>
        <taxon>Actinomycetota</taxon>
        <taxon>Actinomycetes</taxon>
        <taxon>Streptosporangiales</taxon>
        <taxon>Streptosporangiaceae</taxon>
        <taxon>Microbispora</taxon>
    </lineage>
</organism>
<evidence type="ECO:0000256" key="1">
    <source>
        <dbReference type="SAM" id="MobiDB-lite"/>
    </source>
</evidence>
<dbReference type="EMBL" id="JACXRZ010000046">
    <property type="protein sequence ID" value="MBD3148279.1"/>
    <property type="molecule type" value="Genomic_DNA"/>
</dbReference>
<keyword evidence="3" id="KW-1185">Reference proteome</keyword>
<sequence>MHGEHYDDPMREALGRAAGRTAQLTSLLAVAVQVGVDIARRRAEIAEARDLAARRELERQAHAVRQAARARWAPVHDARWLGEADLLDVGRVWSTAVPHAADDPTAEAAVRKCEERLRTLHPHAMADYDRLRADRMSRLEAMHQAAPSFSRDARGPAPRRAAVTAGVGHEAVFDRFEHGPFREDWERARWERAAEQRAHGLLDELGACPGTAAPTDEELRSVLESRTNLPLQAIDLAVAGRTGTSTAVALAALDHPHTISEVMAAASTGSPSTEAPAVPHPHELAPNAANPFRP</sequence>